<dbReference type="Gene3D" id="1.10.10.10">
    <property type="entry name" value="Winged helix-like DNA-binding domain superfamily/Winged helix DNA-binding domain"/>
    <property type="match status" value="2"/>
</dbReference>
<dbReference type="InterPro" id="IPR036388">
    <property type="entry name" value="WH-like_DNA-bd_sf"/>
</dbReference>
<organism evidence="6 7">
    <name type="scientific">Actinomadura barringtoniae</name>
    <dbReference type="NCBI Taxonomy" id="1427535"/>
    <lineage>
        <taxon>Bacteria</taxon>
        <taxon>Bacillati</taxon>
        <taxon>Actinomycetota</taxon>
        <taxon>Actinomycetes</taxon>
        <taxon>Streptosporangiales</taxon>
        <taxon>Thermomonosporaceae</taxon>
        <taxon>Actinomadura</taxon>
    </lineage>
</organism>
<dbReference type="Pfam" id="PF04545">
    <property type="entry name" value="Sigma70_r4"/>
    <property type="match status" value="1"/>
</dbReference>
<comment type="caution">
    <text evidence="6">The sequence shown here is derived from an EMBL/GenBank/DDBJ whole genome shotgun (WGS) entry which is preliminary data.</text>
</comment>
<dbReference type="CDD" id="cd06171">
    <property type="entry name" value="Sigma70_r4"/>
    <property type="match status" value="1"/>
</dbReference>
<keyword evidence="1" id="KW-0805">Transcription regulation</keyword>
<evidence type="ECO:0000313" key="6">
    <source>
        <dbReference type="EMBL" id="MBO2447253.1"/>
    </source>
</evidence>
<dbReference type="InterPro" id="IPR013325">
    <property type="entry name" value="RNA_pol_sigma_r2"/>
</dbReference>
<keyword evidence="7" id="KW-1185">Reference proteome</keyword>
<dbReference type="InterPro" id="IPR000943">
    <property type="entry name" value="RNA_pol_sigma70"/>
</dbReference>
<dbReference type="NCBIfam" id="TIGR02937">
    <property type="entry name" value="sigma70-ECF"/>
    <property type="match status" value="1"/>
</dbReference>
<dbReference type="Gene3D" id="1.10.601.10">
    <property type="entry name" value="RNA Polymerase Primary Sigma Factor"/>
    <property type="match status" value="2"/>
</dbReference>
<dbReference type="GO" id="GO:0003677">
    <property type="term" value="F:DNA binding"/>
    <property type="evidence" value="ECO:0007669"/>
    <property type="project" value="UniProtKB-KW"/>
</dbReference>
<dbReference type="Proteomes" id="UP000669179">
    <property type="component" value="Unassembled WGS sequence"/>
</dbReference>
<keyword evidence="4" id="KW-0804">Transcription</keyword>
<dbReference type="PRINTS" id="PR00046">
    <property type="entry name" value="SIGMA70FCT"/>
</dbReference>
<accession>A0A939P7V4</accession>
<dbReference type="AlphaFoldDB" id="A0A939P7V4"/>
<dbReference type="Pfam" id="PF04542">
    <property type="entry name" value="Sigma70_r2"/>
    <property type="match status" value="1"/>
</dbReference>
<dbReference type="EMBL" id="JAGEOJ010000003">
    <property type="protein sequence ID" value="MBO2447253.1"/>
    <property type="molecule type" value="Genomic_DNA"/>
</dbReference>
<dbReference type="InterPro" id="IPR007630">
    <property type="entry name" value="RNA_pol_sigma70_r4"/>
</dbReference>
<evidence type="ECO:0000256" key="1">
    <source>
        <dbReference type="ARBA" id="ARBA00023015"/>
    </source>
</evidence>
<dbReference type="PROSITE" id="PS00716">
    <property type="entry name" value="SIGMA70_2"/>
    <property type="match status" value="1"/>
</dbReference>
<keyword evidence="3" id="KW-0238">DNA-binding</keyword>
<dbReference type="FunFam" id="1.10.601.10:FF:000001">
    <property type="entry name" value="RNA polymerase sigma factor SigA"/>
    <property type="match status" value="1"/>
</dbReference>
<protein>
    <submittedName>
        <fullName evidence="6">RNA polymerase sigma factor</fullName>
    </submittedName>
</protein>
<evidence type="ECO:0000256" key="2">
    <source>
        <dbReference type="ARBA" id="ARBA00023082"/>
    </source>
</evidence>
<sequence length="345" mass="38307">MDDSSPVREWLFPARCSPQRPQWKDLPLTATARTTRNNSVAIGGVDPVKDYLKQIGRTPLLTAEQEVELGERIEAGALAALRLENEDGSLTLDERRVLEFRVADGQLAKDRMVEANLRLVVSIAKRYVGGGLPLLDLVQEGTIGMMRAVEKFDHHRGLKFSTYATWWIKQAVGRALADQSRTIRIPSHVVEVLNKVTRTQRKMLQDLGREATSEELAAELDITPEKVDQVLRWARDPVSLHTPFGDDGDGELGDVIEDDSPGPADAVAASMLRVHLDAALETLTEREAGVITMRFGLAGEEPKTLDEVGKVYGVTRERIRQIESKGMHKLRHPSRARALEGLLTT</sequence>
<proteinExistence type="predicted"/>
<dbReference type="InterPro" id="IPR013324">
    <property type="entry name" value="RNA_pol_sigma_r3/r4-like"/>
</dbReference>
<name>A0A939P7V4_9ACTN</name>
<dbReference type="InterPro" id="IPR007627">
    <property type="entry name" value="RNA_pol_sigma70_r2"/>
</dbReference>
<dbReference type="InterPro" id="IPR014284">
    <property type="entry name" value="RNA_pol_sigma-70_dom"/>
</dbReference>
<feature type="domain" description="RNA polymerase sigma-70" evidence="5">
    <location>
        <begin position="304"/>
        <end position="330"/>
    </location>
</feature>
<dbReference type="GO" id="GO:0016987">
    <property type="term" value="F:sigma factor activity"/>
    <property type="evidence" value="ECO:0007669"/>
    <property type="project" value="UniProtKB-KW"/>
</dbReference>
<dbReference type="PANTHER" id="PTHR30603:SF59">
    <property type="entry name" value="RNA POLYMERASE PRINCIPAL SIGMA FACTOR HRDA"/>
    <property type="match status" value="1"/>
</dbReference>
<evidence type="ECO:0000256" key="4">
    <source>
        <dbReference type="ARBA" id="ARBA00023163"/>
    </source>
</evidence>
<gene>
    <name evidence="6" type="ORF">J4573_09170</name>
</gene>
<dbReference type="SUPFAM" id="SSF88659">
    <property type="entry name" value="Sigma3 and sigma4 domains of RNA polymerase sigma factors"/>
    <property type="match status" value="2"/>
</dbReference>
<evidence type="ECO:0000259" key="5">
    <source>
        <dbReference type="PROSITE" id="PS00716"/>
    </source>
</evidence>
<dbReference type="GO" id="GO:0006352">
    <property type="term" value="P:DNA-templated transcription initiation"/>
    <property type="evidence" value="ECO:0007669"/>
    <property type="project" value="InterPro"/>
</dbReference>
<keyword evidence="2" id="KW-0731">Sigma factor</keyword>
<dbReference type="InterPro" id="IPR007624">
    <property type="entry name" value="RNA_pol_sigma70_r3"/>
</dbReference>
<dbReference type="Pfam" id="PF04539">
    <property type="entry name" value="Sigma70_r3"/>
    <property type="match status" value="1"/>
</dbReference>
<dbReference type="Pfam" id="PF00140">
    <property type="entry name" value="Sigma70_r1_2"/>
    <property type="match status" value="1"/>
</dbReference>
<evidence type="ECO:0000256" key="3">
    <source>
        <dbReference type="ARBA" id="ARBA00023125"/>
    </source>
</evidence>
<evidence type="ECO:0000313" key="7">
    <source>
        <dbReference type="Proteomes" id="UP000669179"/>
    </source>
</evidence>
<dbReference type="SUPFAM" id="SSF88946">
    <property type="entry name" value="Sigma2 domain of RNA polymerase sigma factors"/>
    <property type="match status" value="1"/>
</dbReference>
<reference evidence="6" key="1">
    <citation type="submission" date="2021-03" db="EMBL/GenBank/DDBJ databases">
        <authorList>
            <person name="Kanchanasin P."/>
            <person name="Saeng-In P."/>
            <person name="Phongsopitanun W."/>
            <person name="Yuki M."/>
            <person name="Kudo T."/>
            <person name="Ohkuma M."/>
            <person name="Tanasupawat S."/>
        </authorList>
    </citation>
    <scope>NUCLEOTIDE SEQUENCE</scope>
    <source>
        <strain evidence="6">GKU 128</strain>
    </source>
</reference>
<dbReference type="InterPro" id="IPR050239">
    <property type="entry name" value="Sigma-70_RNA_pol_init_factors"/>
</dbReference>
<dbReference type="PANTHER" id="PTHR30603">
    <property type="entry name" value="RNA POLYMERASE SIGMA FACTOR RPO"/>
    <property type="match status" value="1"/>
</dbReference>
<dbReference type="InterPro" id="IPR009042">
    <property type="entry name" value="RNA_pol_sigma70_r1_2"/>
</dbReference>